<reference evidence="2" key="1">
    <citation type="submission" date="2014-08" db="EMBL/GenBank/DDBJ databases">
        <title>Draft genome sequences of Sphingobium herbicidovorans.</title>
        <authorList>
            <person name="Gan H.M."/>
            <person name="Gan H.Y."/>
            <person name="Savka M.A."/>
        </authorList>
    </citation>
    <scope>NUCLEOTIDE SEQUENCE [LARGE SCALE GENOMIC DNA]</scope>
    <source>
        <strain evidence="2">NBRC 16415</strain>
    </source>
</reference>
<protein>
    <submittedName>
        <fullName evidence="2">Metal-binding protein</fullName>
    </submittedName>
</protein>
<dbReference type="PATRIC" id="fig|1219045.3.peg.649"/>
<organism evidence="2 3">
    <name type="scientific">Sphingobium herbicidovorans (strain ATCC 700291 / DSM 11019 / CCUG 56400 / KCTC 2939 / LMG 18315 / NBRC 16415 / MH)</name>
    <name type="common">Sphingomonas herbicidovorans</name>
    <dbReference type="NCBI Taxonomy" id="1219045"/>
    <lineage>
        <taxon>Bacteria</taxon>
        <taxon>Pseudomonadati</taxon>
        <taxon>Pseudomonadota</taxon>
        <taxon>Alphaproteobacteria</taxon>
        <taxon>Sphingomonadales</taxon>
        <taxon>Sphingomonadaceae</taxon>
        <taxon>Sphingobium</taxon>
    </lineage>
</organism>
<dbReference type="Pfam" id="PF04214">
    <property type="entry name" value="DUF411"/>
    <property type="match status" value="1"/>
</dbReference>
<dbReference type="AlphaFoldDB" id="A0A086PDH1"/>
<accession>A0A086PDH1</accession>
<dbReference type="EMBL" id="JFZA02000003">
    <property type="protein sequence ID" value="KFG91439.1"/>
    <property type="molecule type" value="Genomic_DNA"/>
</dbReference>
<evidence type="ECO:0000313" key="2">
    <source>
        <dbReference type="EMBL" id="KFG91439.1"/>
    </source>
</evidence>
<dbReference type="InterPro" id="IPR007332">
    <property type="entry name" value="DUF411"/>
</dbReference>
<evidence type="ECO:0000313" key="3">
    <source>
        <dbReference type="Proteomes" id="UP000024284"/>
    </source>
</evidence>
<dbReference type="Proteomes" id="UP000024284">
    <property type="component" value="Unassembled WGS sequence"/>
</dbReference>
<evidence type="ECO:0000256" key="1">
    <source>
        <dbReference type="SAM" id="SignalP"/>
    </source>
</evidence>
<dbReference type="STRING" id="76947.GCA_002080435_03687"/>
<comment type="caution">
    <text evidence="2">The sequence shown here is derived from an EMBL/GenBank/DDBJ whole genome shotgun (WGS) entry which is preliminary data.</text>
</comment>
<keyword evidence="1" id="KW-0732">Signal</keyword>
<keyword evidence="3" id="KW-1185">Reference proteome</keyword>
<feature type="signal peptide" evidence="1">
    <location>
        <begin position="1"/>
        <end position="40"/>
    </location>
</feature>
<proteinExistence type="predicted"/>
<feature type="chain" id="PRO_5001813210" evidence="1">
    <location>
        <begin position="41"/>
        <end position="165"/>
    </location>
</feature>
<dbReference type="eggNOG" id="COG3019">
    <property type="taxonomic scope" value="Bacteria"/>
</dbReference>
<name>A0A086PDH1_SPHHM</name>
<gene>
    <name evidence="2" type="ORF">BV98_000636</name>
</gene>
<sequence>MRIEKKGPLPHAYRSSGSHFMKTRLFVALLFLAMPGVALAASDIVVHRDPGCGCCEKWAQAVRAKLGRKVVMRDDASRSELQRKAGMPRTLASCHSAIVDGYMIEGHVPISDVKRLLATRPAGVKGIAVAGMPIGSEGMEVAGAARQPYTVVAFGSAGQRIFARH</sequence>